<name>A0ABR4AV19_9LECA</name>
<comment type="caution">
    <text evidence="2">The sequence shown here is derived from an EMBL/GenBank/DDBJ whole genome shotgun (WGS) entry which is preliminary data.</text>
</comment>
<organism evidence="2 3">
    <name type="scientific">Lepraria finkii</name>
    <dbReference type="NCBI Taxonomy" id="1340010"/>
    <lineage>
        <taxon>Eukaryota</taxon>
        <taxon>Fungi</taxon>
        <taxon>Dikarya</taxon>
        <taxon>Ascomycota</taxon>
        <taxon>Pezizomycotina</taxon>
        <taxon>Lecanoromycetes</taxon>
        <taxon>OSLEUM clade</taxon>
        <taxon>Lecanoromycetidae</taxon>
        <taxon>Lecanorales</taxon>
        <taxon>Lecanorineae</taxon>
        <taxon>Stereocaulaceae</taxon>
        <taxon>Lepraria</taxon>
    </lineage>
</organism>
<dbReference type="PANTHER" id="PTHR37542">
    <property type="entry name" value="HELO DOMAIN-CONTAINING PROTEIN-RELATED"/>
    <property type="match status" value="1"/>
</dbReference>
<dbReference type="InterPro" id="IPR000719">
    <property type="entry name" value="Prot_kinase_dom"/>
</dbReference>
<dbReference type="Gene3D" id="1.10.510.10">
    <property type="entry name" value="Transferase(Phosphotransferase) domain 1"/>
    <property type="match status" value="1"/>
</dbReference>
<dbReference type="SMART" id="SM00220">
    <property type="entry name" value="S_TKc"/>
    <property type="match status" value="1"/>
</dbReference>
<dbReference type="EMBL" id="JBHFEH010000062">
    <property type="protein sequence ID" value="KAL2049529.1"/>
    <property type="molecule type" value="Genomic_DNA"/>
</dbReference>
<protein>
    <recommendedName>
        <fullName evidence="1">Protein kinase domain-containing protein</fullName>
    </recommendedName>
</protein>
<proteinExistence type="predicted"/>
<evidence type="ECO:0000313" key="2">
    <source>
        <dbReference type="EMBL" id="KAL2049529.1"/>
    </source>
</evidence>
<dbReference type="Pfam" id="PF00069">
    <property type="entry name" value="Pkinase"/>
    <property type="match status" value="1"/>
</dbReference>
<dbReference type="SUPFAM" id="SSF56112">
    <property type="entry name" value="Protein kinase-like (PK-like)"/>
    <property type="match status" value="1"/>
</dbReference>
<dbReference type="Gene3D" id="3.30.200.20">
    <property type="entry name" value="Phosphorylase Kinase, domain 1"/>
    <property type="match status" value="1"/>
</dbReference>
<keyword evidence="3" id="KW-1185">Reference proteome</keyword>
<gene>
    <name evidence="2" type="ORF">ABVK25_010216</name>
</gene>
<feature type="domain" description="Protein kinase" evidence="1">
    <location>
        <begin position="143"/>
        <end position="457"/>
    </location>
</feature>
<dbReference type="PROSITE" id="PS50011">
    <property type="entry name" value="PROTEIN_KINASE_DOM"/>
    <property type="match status" value="1"/>
</dbReference>
<dbReference type="PANTHER" id="PTHR37542:SF3">
    <property type="entry name" value="PRION-INHIBITION AND PROPAGATION HELO DOMAIN-CONTAINING PROTEIN"/>
    <property type="match status" value="1"/>
</dbReference>
<accession>A0ABR4AV19</accession>
<reference evidence="2 3" key="1">
    <citation type="submission" date="2024-09" db="EMBL/GenBank/DDBJ databases">
        <title>Rethinking Asexuality: The Enigmatic Case of Functional Sexual Genes in Lepraria (Stereocaulaceae).</title>
        <authorList>
            <person name="Doellman M."/>
            <person name="Sun Y."/>
            <person name="Barcenas-Pena A."/>
            <person name="Lumbsch H.T."/>
            <person name="Grewe F."/>
        </authorList>
    </citation>
    <scope>NUCLEOTIDE SEQUENCE [LARGE SCALE GENOMIC DNA]</scope>
    <source>
        <strain evidence="2 3">Grewe 0041</strain>
    </source>
</reference>
<evidence type="ECO:0000313" key="3">
    <source>
        <dbReference type="Proteomes" id="UP001590951"/>
    </source>
</evidence>
<dbReference type="Proteomes" id="UP001590951">
    <property type="component" value="Unassembled WGS sequence"/>
</dbReference>
<evidence type="ECO:0000259" key="1">
    <source>
        <dbReference type="PROSITE" id="PS50011"/>
    </source>
</evidence>
<sequence length="877" mass="100511">MALSKIRKRLQALRSSSTAPYLKTFVPEGSLKNVFQTDELIYALGEDVFNIPTHKRETTARIICDEASKVFAILLELRWEQFLWSFIENDVLDSRLPLDEATLRHLIPEPVKSFKCLQYEYLAYRFRSDQYHKRLSDHQILPYIHQECIGGSGFSTVYKVRVHSSHQNLIDKASPDGIDLIRKELKPFRQDEQAEAELLFLLRSLRHPNIVELLASYTQHHISNLLFYPADMDLHDFLLQRDRPTGFTDAFSFHQAMHGLSDGLSYLHNFRPRPSSSKMSSDVSMHGYHHDIKPRNVLVRGTDFILADFGTSKMKELDEDSQTPWKNTTFEYGAPECRDPESFAAGVVGRPLDIWSLACIFTEVVTYAEQGSQGLEDFRGRRLRDHLYGQLRCFHDDERLDQIVRAHLDDLEEKTPDSSTRKVLSIILKMFATKPADRIQADDVEKNLARAAIEALLDALLGRIQNIIDAAGEATDQNLYTTRLKIEKNHLLGWAGALGIKKILKCSKPFDEQALISFFDSCGTLRTAITVLDNEVSFDDVDDTHDFVLCQLQQMNNHLRKGLTREIRMSVDRMFGIITANTREMLLLQDVDWLGLVSSGKYDDAGTRTAIKYMTLLLEKQGKERVTSHRIEALLIKKDDAKFDLFARPQIQSYSYGYGPGEERKVIVETMPYWQKQHGSNSEEFQRAIEAMFSRVQDLVEILQVRPRPPELRILECLGTFHDPQQAGFKLVYGFPSEDTVPIRLNKLLRHRKTYEIYPDLSQKLVLAKALVACIQSLHMFGWIHKTFSSLNVLFFHNPAHDLADLDFGKPYVVGLDHSRRDGNGEYSYGPINSTNPGSNVEFVEACREYLHPDYRLGSTTTSGLSPFVMAYDYYAL</sequence>
<dbReference type="InterPro" id="IPR011009">
    <property type="entry name" value="Kinase-like_dom_sf"/>
</dbReference>